<dbReference type="InterPro" id="IPR010427">
    <property type="entry name" value="DUF1023"/>
</dbReference>
<evidence type="ECO:0000256" key="1">
    <source>
        <dbReference type="SAM" id="MobiDB-lite"/>
    </source>
</evidence>
<gene>
    <name evidence="3" type="ORF">NBG84_33450</name>
</gene>
<organism evidence="3 4">
    <name type="scientific">Streptomyces albipurpureus</name>
    <dbReference type="NCBI Taxonomy" id="2897419"/>
    <lineage>
        <taxon>Bacteria</taxon>
        <taxon>Bacillati</taxon>
        <taxon>Actinomycetota</taxon>
        <taxon>Actinomycetes</taxon>
        <taxon>Kitasatosporales</taxon>
        <taxon>Streptomycetaceae</taxon>
        <taxon>Streptomyces</taxon>
    </lineage>
</organism>
<feature type="domain" description="DUF1023" evidence="2">
    <location>
        <begin position="323"/>
        <end position="497"/>
    </location>
</feature>
<dbReference type="Proteomes" id="UP001431429">
    <property type="component" value="Unassembled WGS sequence"/>
</dbReference>
<dbReference type="GO" id="GO:0016787">
    <property type="term" value="F:hydrolase activity"/>
    <property type="evidence" value="ECO:0007669"/>
    <property type="project" value="UniProtKB-KW"/>
</dbReference>
<protein>
    <submittedName>
        <fullName evidence="3">Alpha/beta hydrolase family protein</fullName>
    </submittedName>
</protein>
<accession>A0ABT0UX19</accession>
<dbReference type="InterPro" id="IPR029058">
    <property type="entry name" value="AB_hydrolase_fold"/>
</dbReference>
<keyword evidence="4" id="KW-1185">Reference proteome</keyword>
<name>A0ABT0UX19_9ACTN</name>
<evidence type="ECO:0000313" key="4">
    <source>
        <dbReference type="Proteomes" id="UP001431429"/>
    </source>
</evidence>
<evidence type="ECO:0000259" key="2">
    <source>
        <dbReference type="Pfam" id="PF06259"/>
    </source>
</evidence>
<feature type="region of interest" description="Disordered" evidence="1">
    <location>
        <begin position="113"/>
        <end position="155"/>
    </location>
</feature>
<sequence length="607" mass="64371">MSRVLTWQLLRDLKLSELEGAADGWGVASNQADAARDRISNQMINALAESQVSEAADTALERLKQLDRNFEYAYTECGLVRTTLNSLAHELGEQQRRLNSALEDAASRKFTVHPDGSVSYPEGGTNLLDKPVAGGTTRRRGILEQPSPLTNPNPHRAEAQRIADTIGGAVQGATEIDNRFSKILAALKAPPGLAVTTATWTDAAKDAEAVRKAAKGYLPEAIPDCGSPANRKEWWDSLTQEQREELLATYPDRIGNLDGIPALVRDAANRDNLQLLIGKLEGQSDTTSQNQLAGLKSIDEQLRAQPKPGVPPMLLLGIGDEGLGRAIVSFGNPDTARNVSAYVPGLATSLDADFANNDIKRARDTASWAIDEDPSTASIVWLGYDPPQISGEKPLDNLAVTSDRDARVGAIAYNQFMDGLGATNQNANPHFTAIGHSYGSLTVGQAAQQDGGIPGVDDIILVGSPGTGAKAATDLGVSGDHVYVGAAENDPVTKLPDQNSAKGLILGAQLGLTGPPLAAPIGAAAGYALGDAATDENQIYYGTDPAHRDFGAHRFKVDDGPPVHFDGGVQTPAHSNYFNPDRDDESVRNIAKIIVGDGDAITKQEHR</sequence>
<dbReference type="Pfam" id="PF06259">
    <property type="entry name" value="Abhydrolase_8"/>
    <property type="match status" value="1"/>
</dbReference>
<dbReference type="SUPFAM" id="SSF53474">
    <property type="entry name" value="alpha/beta-Hydrolases"/>
    <property type="match status" value="1"/>
</dbReference>
<comment type="caution">
    <text evidence="3">The sequence shown here is derived from an EMBL/GenBank/DDBJ whole genome shotgun (WGS) entry which is preliminary data.</text>
</comment>
<proteinExistence type="predicted"/>
<dbReference type="EMBL" id="JAMQAW010000057">
    <property type="protein sequence ID" value="MCM2393127.1"/>
    <property type="molecule type" value="Genomic_DNA"/>
</dbReference>
<evidence type="ECO:0000313" key="3">
    <source>
        <dbReference type="EMBL" id="MCM2393127.1"/>
    </source>
</evidence>
<reference evidence="3" key="1">
    <citation type="submission" date="2022-06" db="EMBL/GenBank/DDBJ databases">
        <title>Genome public.</title>
        <authorList>
            <person name="Sun Q."/>
        </authorList>
    </citation>
    <scope>NUCLEOTIDE SEQUENCE</scope>
    <source>
        <strain evidence="3">CWNU-1</strain>
    </source>
</reference>
<keyword evidence="3" id="KW-0378">Hydrolase</keyword>
<dbReference type="RefSeq" id="WP_250923436.1">
    <property type="nucleotide sequence ID" value="NZ_JAMQAW010000057.1"/>
</dbReference>